<dbReference type="PANTHER" id="PTHR16083:SF65">
    <property type="entry name" value="DISEASE RESISTANCE PROTEIN RPP8-LIKE"/>
    <property type="match status" value="1"/>
</dbReference>
<dbReference type="Pfam" id="PF00560">
    <property type="entry name" value="LRR_1"/>
    <property type="match status" value="1"/>
</dbReference>
<dbReference type="OMA" id="PELINNC"/>
<sequence>MQQDIRSLKILNLSHSHDLTQTPDFSYIPNLERLDLRDCVSLIDVHESIGSLKRLVYLNVEDCTSIRRLPEKISFLVSLEVLIISGCSSLGEFPVDMRKMESLKVFQADGVPIQWFRVTTTREIELCPHPIQEISRAFPRNLVMLSLINCNLSDDDFPRDVANLLSLRKLDLSGNPISRLPDCIRGVTGLRDLSLSYCTKLKSLIRLPESLHFIVSGCTSLEKVTFQTFFRSGSGWGSNHNLVELQDPVQGLYEDGIFSTFLPGDEVPGQFSRRSRGSSVSFTVPLLPNLNIRGLNVFSIIAQSNNHDSDPMTNSVYIDGLGFPIITVVINKSKGLKWFHGPNFSGVPGEGKDVIWLSHWKFGNLLTCGDEVTILIYTKSEFKVKECGIQLVYYDEKDHVASTTDDLCFLRAGVRSTIPSGPTDRGITFLWSYGIGLGPTDENIVLIRDINEKSEKEEGQEGDLVLTLAAQSSSNSNKRGLIRRGWKGIMMATILILSLPLVTRSPLFHQRKKQ</sequence>
<keyword evidence="1" id="KW-0472">Membrane</keyword>
<protein>
    <submittedName>
        <fullName evidence="2">Putative leucine-rich repeat domain, L domain-containing protein</fullName>
    </submittedName>
</protein>
<reference evidence="2 3" key="1">
    <citation type="journal article" date="2018" name="Nat. Genet.">
        <title>The Rosa genome provides new insights in the design of modern roses.</title>
        <authorList>
            <person name="Bendahmane M."/>
        </authorList>
    </citation>
    <scope>NUCLEOTIDE SEQUENCE [LARGE SCALE GENOMIC DNA]</scope>
    <source>
        <strain evidence="3">cv. Old Blush</strain>
    </source>
</reference>
<dbReference type="Gene3D" id="3.80.10.10">
    <property type="entry name" value="Ribonuclease Inhibitor"/>
    <property type="match status" value="2"/>
</dbReference>
<dbReference type="Gramene" id="PRQ25293">
    <property type="protein sequence ID" value="PRQ25293"/>
    <property type="gene ID" value="RchiOBHm_Chr6g0281981"/>
</dbReference>
<keyword evidence="1" id="KW-0812">Transmembrane</keyword>
<evidence type="ECO:0000256" key="1">
    <source>
        <dbReference type="SAM" id="Phobius"/>
    </source>
</evidence>
<dbReference type="AlphaFoldDB" id="A0A2P6PTN5"/>
<comment type="caution">
    <text evidence="2">The sequence shown here is derived from an EMBL/GenBank/DDBJ whole genome shotgun (WGS) entry which is preliminary data.</text>
</comment>
<dbReference type="SUPFAM" id="SSF52058">
    <property type="entry name" value="L domain-like"/>
    <property type="match status" value="1"/>
</dbReference>
<dbReference type="PANTHER" id="PTHR16083">
    <property type="entry name" value="LEUCINE RICH REPEAT CONTAINING PROTEIN"/>
    <property type="match status" value="1"/>
</dbReference>
<accession>A0A2P6PTN5</accession>
<evidence type="ECO:0000313" key="2">
    <source>
        <dbReference type="EMBL" id="PRQ25293.1"/>
    </source>
</evidence>
<organism evidence="2 3">
    <name type="scientific">Rosa chinensis</name>
    <name type="common">China rose</name>
    <dbReference type="NCBI Taxonomy" id="74649"/>
    <lineage>
        <taxon>Eukaryota</taxon>
        <taxon>Viridiplantae</taxon>
        <taxon>Streptophyta</taxon>
        <taxon>Embryophyta</taxon>
        <taxon>Tracheophyta</taxon>
        <taxon>Spermatophyta</taxon>
        <taxon>Magnoliopsida</taxon>
        <taxon>eudicotyledons</taxon>
        <taxon>Gunneridae</taxon>
        <taxon>Pentapetalae</taxon>
        <taxon>rosids</taxon>
        <taxon>fabids</taxon>
        <taxon>Rosales</taxon>
        <taxon>Rosaceae</taxon>
        <taxon>Rosoideae</taxon>
        <taxon>Rosoideae incertae sedis</taxon>
        <taxon>Rosa</taxon>
    </lineage>
</organism>
<proteinExistence type="predicted"/>
<keyword evidence="1" id="KW-1133">Transmembrane helix</keyword>
<dbReference type="InterPro" id="IPR001611">
    <property type="entry name" value="Leu-rich_rpt"/>
</dbReference>
<dbReference type="EMBL" id="PDCK01000044">
    <property type="protein sequence ID" value="PRQ25293.1"/>
    <property type="molecule type" value="Genomic_DNA"/>
</dbReference>
<gene>
    <name evidence="2" type="ORF">RchiOBHm_Chr6g0281981</name>
</gene>
<dbReference type="Proteomes" id="UP000238479">
    <property type="component" value="Chromosome 6"/>
</dbReference>
<dbReference type="PROSITE" id="PS51450">
    <property type="entry name" value="LRR"/>
    <property type="match status" value="1"/>
</dbReference>
<evidence type="ECO:0000313" key="3">
    <source>
        <dbReference type="Proteomes" id="UP000238479"/>
    </source>
</evidence>
<feature type="transmembrane region" description="Helical" evidence="1">
    <location>
        <begin position="485"/>
        <end position="503"/>
    </location>
</feature>
<keyword evidence="3" id="KW-1185">Reference proteome</keyword>
<name>A0A2P6PTN5_ROSCH</name>
<dbReference type="InterPro" id="IPR032675">
    <property type="entry name" value="LRR_dom_sf"/>
</dbReference>